<dbReference type="PROSITE" id="PS00126">
    <property type="entry name" value="PDEASE_I_1"/>
    <property type="match status" value="1"/>
</dbReference>
<comment type="similarity">
    <text evidence="3">Belongs to the cyclic nucleotide phosphodiesterase family.</text>
</comment>
<gene>
    <name evidence="6" type="ORF">THAOC_19743</name>
</gene>
<dbReference type="InterPro" id="IPR023174">
    <property type="entry name" value="PDEase_CS"/>
</dbReference>
<evidence type="ECO:0000256" key="3">
    <source>
        <dbReference type="RuleBase" id="RU363067"/>
    </source>
</evidence>
<organism evidence="6 7">
    <name type="scientific">Thalassiosira oceanica</name>
    <name type="common">Marine diatom</name>
    <dbReference type="NCBI Taxonomy" id="159749"/>
    <lineage>
        <taxon>Eukaryota</taxon>
        <taxon>Sar</taxon>
        <taxon>Stramenopiles</taxon>
        <taxon>Ochrophyta</taxon>
        <taxon>Bacillariophyta</taxon>
        <taxon>Coscinodiscophyceae</taxon>
        <taxon>Thalassiosirophycidae</taxon>
        <taxon>Thalassiosirales</taxon>
        <taxon>Thalassiosiraceae</taxon>
        <taxon>Thalassiosira</taxon>
    </lineage>
</organism>
<dbReference type="Pfam" id="PF00233">
    <property type="entry name" value="PDEase_I"/>
    <property type="match status" value="1"/>
</dbReference>
<dbReference type="InterPro" id="IPR036971">
    <property type="entry name" value="PDEase_catalytic_dom_sf"/>
</dbReference>
<dbReference type="eggNOG" id="KOG3689">
    <property type="taxonomic scope" value="Eukaryota"/>
</dbReference>
<dbReference type="AlphaFoldDB" id="K0S1L0"/>
<evidence type="ECO:0000313" key="6">
    <source>
        <dbReference type="EMBL" id="EJK59978.1"/>
    </source>
</evidence>
<dbReference type="EC" id="3.1.4.-" evidence="3"/>
<reference evidence="6 7" key="1">
    <citation type="journal article" date="2012" name="Genome Biol.">
        <title>Genome and low-iron response of an oceanic diatom adapted to chronic iron limitation.</title>
        <authorList>
            <person name="Lommer M."/>
            <person name="Specht M."/>
            <person name="Roy A.S."/>
            <person name="Kraemer L."/>
            <person name="Andreson R."/>
            <person name="Gutowska M.A."/>
            <person name="Wolf J."/>
            <person name="Bergner S.V."/>
            <person name="Schilhabel M.B."/>
            <person name="Klostermeier U.C."/>
            <person name="Beiko R.G."/>
            <person name="Rosenstiel P."/>
            <person name="Hippler M."/>
            <person name="Laroche J."/>
        </authorList>
    </citation>
    <scope>NUCLEOTIDE SEQUENCE [LARGE SCALE GENOMIC DNA]</scope>
    <source>
        <strain evidence="6 7">CCMP1005</strain>
    </source>
</reference>
<feature type="region of interest" description="Disordered" evidence="4">
    <location>
        <begin position="16"/>
        <end position="53"/>
    </location>
</feature>
<dbReference type="SUPFAM" id="SSF109604">
    <property type="entry name" value="HD-domain/PDEase-like"/>
    <property type="match status" value="1"/>
</dbReference>
<dbReference type="Gene3D" id="1.10.1300.10">
    <property type="entry name" value="3'5'-cyclic nucleotide phosphodiesterase, catalytic domain"/>
    <property type="match status" value="1"/>
</dbReference>
<dbReference type="PANTHER" id="PTHR11347">
    <property type="entry name" value="CYCLIC NUCLEOTIDE PHOSPHODIESTERASE"/>
    <property type="match status" value="1"/>
</dbReference>
<dbReference type="Proteomes" id="UP000266841">
    <property type="component" value="Unassembled WGS sequence"/>
</dbReference>
<comment type="cofactor">
    <cofactor evidence="3">
        <name>a divalent metal cation</name>
        <dbReference type="ChEBI" id="CHEBI:60240"/>
    </cofactor>
    <text evidence="3">Binds 2 divalent metal cations per subunit. Site 1 may preferentially bind zinc ions, while site 2 has a preference for magnesium and/or manganese ions.</text>
</comment>
<evidence type="ECO:0000256" key="2">
    <source>
        <dbReference type="ARBA" id="ARBA00022801"/>
    </source>
</evidence>
<keyword evidence="2 3" id="KW-0378">Hydrolase</keyword>
<feature type="domain" description="PDEase" evidence="5">
    <location>
        <begin position="155"/>
        <end position="467"/>
    </location>
</feature>
<evidence type="ECO:0000256" key="4">
    <source>
        <dbReference type="SAM" id="MobiDB-lite"/>
    </source>
</evidence>
<evidence type="ECO:0000259" key="5">
    <source>
        <dbReference type="Pfam" id="PF00233"/>
    </source>
</evidence>
<dbReference type="GO" id="GO:0046872">
    <property type="term" value="F:metal ion binding"/>
    <property type="evidence" value="ECO:0007669"/>
    <property type="project" value="UniProtKB-KW"/>
</dbReference>
<dbReference type="OrthoDB" id="41650at2759"/>
<proteinExistence type="inferred from homology"/>
<accession>K0S1L0</accession>
<dbReference type="EMBL" id="AGNL01021882">
    <property type="protein sequence ID" value="EJK59978.1"/>
    <property type="molecule type" value="Genomic_DNA"/>
</dbReference>
<keyword evidence="7" id="KW-1185">Reference proteome</keyword>
<evidence type="ECO:0000313" key="7">
    <source>
        <dbReference type="Proteomes" id="UP000266841"/>
    </source>
</evidence>
<keyword evidence="1 3" id="KW-0479">Metal-binding</keyword>
<dbReference type="GO" id="GO:0007165">
    <property type="term" value="P:signal transduction"/>
    <property type="evidence" value="ECO:0007669"/>
    <property type="project" value="InterPro"/>
</dbReference>
<dbReference type="GO" id="GO:0004114">
    <property type="term" value="F:3',5'-cyclic-nucleotide phosphodiesterase activity"/>
    <property type="evidence" value="ECO:0007669"/>
    <property type="project" value="InterPro"/>
</dbReference>
<evidence type="ECO:0000256" key="1">
    <source>
        <dbReference type="ARBA" id="ARBA00022723"/>
    </source>
</evidence>
<dbReference type="InterPro" id="IPR002073">
    <property type="entry name" value="PDEase_catalytic_dom"/>
</dbReference>
<name>K0S1L0_THAOC</name>
<sequence>MAQNLSDFSMEKLVLPSNGGSAGRRRSNSWTLHDPTGFDDIHDEDGPPCPLASKLTNQRWHEIGNSPDQSICSTSNFDVMVEQLAAVMGMHLLELLLYWLRPKDDDGTKKEVITDVLEYLEIDPNIGNYVLTTSIKNSIRDYVAEIGKLYKDVGFHSLEHAIHVTMSMNKLLSMVSDSHHQVSKSFENDGEGHNCGSPRRVAQSYGIDDPRIKFAMFFSALIHDVGHTGVPNSVLVEEEDELAILHNDVSVAEQNSLNIAFSLLHAPQFARLKHCIGPNPTQRKFFRKRVIASVMVTDISDQERIQIVKSRWETAFPPVEDEEKNQTERRQARAAAPTPPEAPRTELRQSRLRRRATMHSSEAVAEGFLARSRRLGIRTSMDFSGNLIDAYGTNNQLQQHAVLETMMNVADVAHTMQSFNTFVKWNRRLFRELHAARSAERLPFDPSARWYENQIGFFNHYILPLAGKMKSCGVLGTTGDVFELFAAENLKRWKEEGEAISEEIIRSETSMMVGPNPLRGPVQRRGGRTTS</sequence>
<dbReference type="OMA" id="NCREWEL"/>
<feature type="region of interest" description="Disordered" evidence="4">
    <location>
        <begin position="316"/>
        <end position="355"/>
    </location>
</feature>
<protein>
    <recommendedName>
        <fullName evidence="3">Phosphodiesterase</fullName>
        <ecNumber evidence="3">3.1.4.-</ecNumber>
    </recommendedName>
</protein>
<comment type="caution">
    <text evidence="6">The sequence shown here is derived from an EMBL/GenBank/DDBJ whole genome shotgun (WGS) entry which is preliminary data.</text>
</comment>